<reference evidence="1" key="1">
    <citation type="submission" date="2020-04" db="EMBL/GenBank/DDBJ databases">
        <authorList>
            <person name="Chiriac C."/>
            <person name="Salcher M."/>
            <person name="Ghai R."/>
            <person name="Kavagutti S V."/>
        </authorList>
    </citation>
    <scope>NUCLEOTIDE SEQUENCE</scope>
</reference>
<evidence type="ECO:0000313" key="1">
    <source>
        <dbReference type="EMBL" id="CAB4153474.1"/>
    </source>
</evidence>
<protein>
    <submittedName>
        <fullName evidence="1">Uncharacterized protein</fullName>
    </submittedName>
</protein>
<accession>A0A6J5N328</accession>
<proteinExistence type="predicted"/>
<name>A0A6J5N328_9CAUD</name>
<organism evidence="1">
    <name type="scientific">uncultured Caudovirales phage</name>
    <dbReference type="NCBI Taxonomy" id="2100421"/>
    <lineage>
        <taxon>Viruses</taxon>
        <taxon>Duplodnaviria</taxon>
        <taxon>Heunggongvirae</taxon>
        <taxon>Uroviricota</taxon>
        <taxon>Caudoviricetes</taxon>
        <taxon>Peduoviridae</taxon>
        <taxon>Maltschvirus</taxon>
        <taxon>Maltschvirus maltsch</taxon>
    </lineage>
</organism>
<sequence>MSSLINLSVKGKDGYKNYTISISDETNQYGQNVVMYEQQSKEERENKVPKKYIGNGAVIWSSGTIVVAEKKEVNNTPKVEENNDLPF</sequence>
<dbReference type="EMBL" id="LR796606">
    <property type="protein sequence ID" value="CAB4153474.1"/>
    <property type="molecule type" value="Genomic_DNA"/>
</dbReference>
<gene>
    <name evidence="1" type="ORF">UFOVP627_14</name>
</gene>